<evidence type="ECO:0000259" key="2">
    <source>
        <dbReference type="SMART" id="SM00360"/>
    </source>
</evidence>
<dbReference type="InterPro" id="IPR035979">
    <property type="entry name" value="RBD_domain_sf"/>
</dbReference>
<protein>
    <recommendedName>
        <fullName evidence="2">RRM domain-containing protein</fullName>
    </recommendedName>
</protein>
<feature type="domain" description="RRM" evidence="2">
    <location>
        <begin position="137"/>
        <end position="206"/>
    </location>
</feature>
<dbReference type="Pfam" id="PF00076">
    <property type="entry name" value="RRM_1"/>
    <property type="match status" value="1"/>
</dbReference>
<proteinExistence type="predicted"/>
<feature type="region of interest" description="Disordered" evidence="1">
    <location>
        <begin position="327"/>
        <end position="367"/>
    </location>
</feature>
<evidence type="ECO:0000256" key="1">
    <source>
        <dbReference type="SAM" id="MobiDB-lite"/>
    </source>
</evidence>
<dbReference type="InterPro" id="IPR000504">
    <property type="entry name" value="RRM_dom"/>
</dbReference>
<dbReference type="InterPro" id="IPR012677">
    <property type="entry name" value="Nucleotide-bd_a/b_plait_sf"/>
</dbReference>
<keyword evidence="4" id="KW-1185">Reference proteome</keyword>
<dbReference type="AlphaFoldDB" id="A0A5N5XEV7"/>
<organism evidence="3 4">
    <name type="scientific">Aspergillus leporis</name>
    <dbReference type="NCBI Taxonomy" id="41062"/>
    <lineage>
        <taxon>Eukaryota</taxon>
        <taxon>Fungi</taxon>
        <taxon>Dikarya</taxon>
        <taxon>Ascomycota</taxon>
        <taxon>Pezizomycotina</taxon>
        <taxon>Eurotiomycetes</taxon>
        <taxon>Eurotiomycetidae</taxon>
        <taxon>Eurotiales</taxon>
        <taxon>Aspergillaceae</taxon>
        <taxon>Aspergillus</taxon>
        <taxon>Aspergillus subgen. Circumdati</taxon>
    </lineage>
</organism>
<sequence length="384" mass="42783">MAPQHSSDVLAPLLGALNLQAQRPKYPFVFLPDQMPQMPQLPQLPQITQIPQMPYMYPNVLPYPPLPYLMNCNEEQKTENFNVPFQMMKSPNGYILQDLESLTQQDPAIPRAVPAMWTNPSEMTLAKCLENREGITNVYIRGFLPETTDETLYAYASRFGKIDRCKAIVDLDTGLCKGFETRDIAENVLTEFHNLVGKDGVKLLLRFADTKAQKLLKQQSNERRAYRAGEYNYSVEVVQGSTPSPSLHRLQQTASHLSPGSQVSYPSPAGMTSTWTPATSISPSYPMVKSQHSNAHLNTWSAGNSPATLEHTPAYRGRFPINRMGWTDTGSSRTVSSRTALPSSPCAESRSGPCTPRKENVKAESLSPISSRREIVLKSPRSVH</sequence>
<accession>A0A5N5XEV7</accession>
<dbReference type="GO" id="GO:0003723">
    <property type="term" value="F:RNA binding"/>
    <property type="evidence" value="ECO:0007669"/>
    <property type="project" value="InterPro"/>
</dbReference>
<feature type="region of interest" description="Disordered" evidence="1">
    <location>
        <begin position="242"/>
        <end position="271"/>
    </location>
</feature>
<dbReference type="SUPFAM" id="SSF54928">
    <property type="entry name" value="RNA-binding domain, RBD"/>
    <property type="match status" value="1"/>
</dbReference>
<gene>
    <name evidence="3" type="ORF">BDV29DRAFT_187819</name>
</gene>
<dbReference type="OrthoDB" id="271725at2759"/>
<dbReference type="SMART" id="SM00360">
    <property type="entry name" value="RRM"/>
    <property type="match status" value="1"/>
</dbReference>
<dbReference type="Gene3D" id="3.30.70.330">
    <property type="match status" value="1"/>
</dbReference>
<dbReference type="EMBL" id="ML732156">
    <property type="protein sequence ID" value="KAB8078705.1"/>
    <property type="molecule type" value="Genomic_DNA"/>
</dbReference>
<evidence type="ECO:0000313" key="3">
    <source>
        <dbReference type="EMBL" id="KAB8078705.1"/>
    </source>
</evidence>
<reference evidence="3 4" key="1">
    <citation type="submission" date="2019-04" db="EMBL/GenBank/DDBJ databases">
        <title>Friends and foes A comparative genomics study of 23 Aspergillus species from section Flavi.</title>
        <authorList>
            <consortium name="DOE Joint Genome Institute"/>
            <person name="Kjaerbolling I."/>
            <person name="Vesth T."/>
            <person name="Frisvad J.C."/>
            <person name="Nybo J.L."/>
            <person name="Theobald S."/>
            <person name="Kildgaard S."/>
            <person name="Isbrandt T."/>
            <person name="Kuo A."/>
            <person name="Sato A."/>
            <person name="Lyhne E.K."/>
            <person name="Kogle M.E."/>
            <person name="Wiebenga A."/>
            <person name="Kun R.S."/>
            <person name="Lubbers R.J."/>
            <person name="Makela M.R."/>
            <person name="Barry K."/>
            <person name="Chovatia M."/>
            <person name="Clum A."/>
            <person name="Daum C."/>
            <person name="Haridas S."/>
            <person name="He G."/>
            <person name="LaButti K."/>
            <person name="Lipzen A."/>
            <person name="Mondo S."/>
            <person name="Riley R."/>
            <person name="Salamov A."/>
            <person name="Simmons B.A."/>
            <person name="Magnuson J.K."/>
            <person name="Henrissat B."/>
            <person name="Mortensen U.H."/>
            <person name="Larsen T.O."/>
            <person name="Devries R.P."/>
            <person name="Grigoriev I.V."/>
            <person name="Machida M."/>
            <person name="Baker S.E."/>
            <person name="Andersen M.R."/>
        </authorList>
    </citation>
    <scope>NUCLEOTIDE SEQUENCE [LARGE SCALE GENOMIC DNA]</scope>
    <source>
        <strain evidence="3 4">CBS 151.66</strain>
    </source>
</reference>
<evidence type="ECO:0000313" key="4">
    <source>
        <dbReference type="Proteomes" id="UP000326565"/>
    </source>
</evidence>
<feature type="compositionally biased region" description="Polar residues" evidence="1">
    <location>
        <begin position="328"/>
        <end position="342"/>
    </location>
</feature>
<dbReference type="Proteomes" id="UP000326565">
    <property type="component" value="Unassembled WGS sequence"/>
</dbReference>
<name>A0A5N5XEV7_9EURO</name>